<keyword evidence="2" id="KW-1185">Reference proteome</keyword>
<evidence type="ECO:0000313" key="2">
    <source>
        <dbReference type="Proteomes" id="UP000248666"/>
    </source>
</evidence>
<protein>
    <submittedName>
        <fullName evidence="1">Uncharacterized protein</fullName>
    </submittedName>
</protein>
<dbReference type="EMBL" id="LC373201">
    <property type="protein sequence ID" value="BBK03780.1"/>
    <property type="molecule type" value="Genomic_DNA"/>
</dbReference>
<name>A0A4P2WVC6_9CAUD</name>
<dbReference type="GeneID" id="55806120"/>
<proteinExistence type="predicted"/>
<organism evidence="1 2">
    <name type="scientific">Enterobacter phage EspM4VN</name>
    <dbReference type="NCBI Taxonomy" id="2137745"/>
    <lineage>
        <taxon>Viruses</taxon>
        <taxon>Duplodnaviria</taxon>
        <taxon>Heunggongvirae</taxon>
        <taxon>Uroviricota</taxon>
        <taxon>Caudoviricetes</taxon>
        <taxon>Pantevenvirales</taxon>
        <taxon>Ackermannviridae</taxon>
        <taxon>Aglimvirinae</taxon>
        <taxon>Agtrevirus</taxon>
        <taxon>Agtrevirus EM4</taxon>
    </lineage>
</organism>
<dbReference type="Proteomes" id="UP000248666">
    <property type="component" value="Segment"/>
</dbReference>
<sequence length="74" mass="8675">MIDKEIDIRGIELQGTKKYIVSILEDIDKETSETRKGFGWLLRSKELESLRLFRRVVCIMLDDINEKIAKHIPS</sequence>
<accession>A0A4P2WVC6</accession>
<evidence type="ECO:0000313" key="1">
    <source>
        <dbReference type="EMBL" id="BBK03780.1"/>
    </source>
</evidence>
<reference evidence="1 2" key="1">
    <citation type="submission" date="2018-02" db="EMBL/GenBank/DDBJ databases">
        <title>Isolation and characterization of bacteriophage of Enterobacter asburiae, a cause of soft rot disease of plants in Vietnam.</title>
        <authorList>
            <person name="Doi K."/>
            <person name="Nagayoshi Y."/>
            <person name="Fujino Y."/>
            <person name="Thanh N.C."/>
        </authorList>
    </citation>
    <scope>NUCLEOTIDE SEQUENCE [LARGE SCALE GENOMIC DNA]</scope>
</reference>
<dbReference type="KEGG" id="vg:55806120"/>
<dbReference type="RefSeq" id="YP_009877026.1">
    <property type="nucleotide sequence ID" value="NC_049384.1"/>
</dbReference>